<name>A0A448XSP3_9PLAT</name>
<proteinExistence type="predicted"/>
<feature type="compositionally biased region" description="Pro residues" evidence="1">
    <location>
        <begin position="1"/>
        <end position="10"/>
    </location>
</feature>
<dbReference type="AlphaFoldDB" id="A0A448XSP3"/>
<evidence type="ECO:0000256" key="1">
    <source>
        <dbReference type="SAM" id="MobiDB-lite"/>
    </source>
</evidence>
<accession>A0A448XSP3</accession>
<protein>
    <submittedName>
        <fullName evidence="2">Uncharacterized protein</fullName>
    </submittedName>
</protein>
<dbReference type="EMBL" id="CAAALY010288905">
    <property type="protein sequence ID" value="VEL44061.1"/>
    <property type="molecule type" value="Genomic_DNA"/>
</dbReference>
<evidence type="ECO:0000313" key="2">
    <source>
        <dbReference type="EMBL" id="VEL44061.1"/>
    </source>
</evidence>
<comment type="caution">
    <text evidence="2">The sequence shown here is derived from an EMBL/GenBank/DDBJ whole genome shotgun (WGS) entry which is preliminary data.</text>
</comment>
<feature type="region of interest" description="Disordered" evidence="1">
    <location>
        <begin position="1"/>
        <end position="42"/>
    </location>
</feature>
<evidence type="ECO:0000313" key="3">
    <source>
        <dbReference type="Proteomes" id="UP000784294"/>
    </source>
</evidence>
<gene>
    <name evidence="2" type="ORF">PXEA_LOCUS37501</name>
</gene>
<keyword evidence="3" id="KW-1185">Reference proteome</keyword>
<sequence>MDAFIQPPPVAVSAGRVHPTGARPIQPRIRPNVFVSDPPDGRHDQTRLVNLARGRAEAHGALARQGELAGAPAVRQLRFVLGFVPI</sequence>
<reference evidence="2" key="1">
    <citation type="submission" date="2018-11" db="EMBL/GenBank/DDBJ databases">
        <authorList>
            <consortium name="Pathogen Informatics"/>
        </authorList>
    </citation>
    <scope>NUCLEOTIDE SEQUENCE</scope>
</reference>
<organism evidence="2 3">
    <name type="scientific">Protopolystoma xenopodis</name>
    <dbReference type="NCBI Taxonomy" id="117903"/>
    <lineage>
        <taxon>Eukaryota</taxon>
        <taxon>Metazoa</taxon>
        <taxon>Spiralia</taxon>
        <taxon>Lophotrochozoa</taxon>
        <taxon>Platyhelminthes</taxon>
        <taxon>Monogenea</taxon>
        <taxon>Polyopisthocotylea</taxon>
        <taxon>Polystomatidea</taxon>
        <taxon>Polystomatidae</taxon>
        <taxon>Protopolystoma</taxon>
    </lineage>
</organism>
<dbReference type="Proteomes" id="UP000784294">
    <property type="component" value="Unassembled WGS sequence"/>
</dbReference>